<dbReference type="PANTHER" id="PTHR11941:SF54">
    <property type="entry name" value="ENOYL-COA HYDRATASE, MITOCHONDRIAL"/>
    <property type="match status" value="1"/>
</dbReference>
<proteinExistence type="predicted"/>
<dbReference type="RefSeq" id="WP_139468221.1">
    <property type="nucleotide sequence ID" value="NZ_JBHYOX010000006.1"/>
</dbReference>
<dbReference type="AlphaFoldDB" id="A0A5C4X3H3"/>
<dbReference type="SUPFAM" id="SSF52096">
    <property type="entry name" value="ClpP/crotonase"/>
    <property type="match status" value="1"/>
</dbReference>
<organism evidence="1 2">
    <name type="scientific">Brevibacterium sediminis</name>
    <dbReference type="NCBI Taxonomy" id="1857024"/>
    <lineage>
        <taxon>Bacteria</taxon>
        <taxon>Bacillati</taxon>
        <taxon>Actinomycetota</taxon>
        <taxon>Actinomycetes</taxon>
        <taxon>Micrococcales</taxon>
        <taxon>Brevibacteriaceae</taxon>
        <taxon>Brevibacterium</taxon>
    </lineage>
</organism>
<dbReference type="InterPro" id="IPR001753">
    <property type="entry name" value="Enoyl-CoA_hydra/iso"/>
</dbReference>
<reference evidence="1 2" key="1">
    <citation type="submission" date="2019-06" db="EMBL/GenBank/DDBJ databases">
        <authorList>
            <person name="Mardanova A.M."/>
            <person name="Pudova D.S."/>
            <person name="Shagimardanova E.I."/>
            <person name="Gogoleva N.E."/>
            <person name="Lutfullin M.T."/>
            <person name="Hadieva G.F."/>
            <person name="Sharipova M.R."/>
        </authorList>
    </citation>
    <scope>NUCLEOTIDE SEQUENCE [LARGE SCALE GENOMIC DNA]</scope>
    <source>
        <strain evidence="1 2">MG-1</strain>
    </source>
</reference>
<evidence type="ECO:0000313" key="2">
    <source>
        <dbReference type="Proteomes" id="UP000314223"/>
    </source>
</evidence>
<protein>
    <submittedName>
        <fullName evidence="1">Enoyl-CoA hydratase/isomerase family protein</fullName>
    </submittedName>
</protein>
<dbReference type="PANTHER" id="PTHR11941">
    <property type="entry name" value="ENOYL-COA HYDRATASE-RELATED"/>
    <property type="match status" value="1"/>
</dbReference>
<accession>A0A5C4X3H3</accession>
<dbReference type="Proteomes" id="UP000314223">
    <property type="component" value="Unassembled WGS sequence"/>
</dbReference>
<dbReference type="EMBL" id="VDMQ01000003">
    <property type="protein sequence ID" value="TNM56101.1"/>
    <property type="molecule type" value="Genomic_DNA"/>
</dbReference>
<dbReference type="CDD" id="cd06558">
    <property type="entry name" value="crotonase-like"/>
    <property type="match status" value="1"/>
</dbReference>
<dbReference type="Pfam" id="PF00378">
    <property type="entry name" value="ECH_1"/>
    <property type="match status" value="1"/>
</dbReference>
<comment type="caution">
    <text evidence="1">The sequence shown here is derived from an EMBL/GenBank/DDBJ whole genome shotgun (WGS) entry which is preliminary data.</text>
</comment>
<dbReference type="GO" id="GO:0006635">
    <property type="term" value="P:fatty acid beta-oxidation"/>
    <property type="evidence" value="ECO:0007669"/>
    <property type="project" value="TreeGrafter"/>
</dbReference>
<keyword evidence="1" id="KW-0413">Isomerase</keyword>
<name>A0A5C4X3H3_9MICO</name>
<evidence type="ECO:0000313" key="1">
    <source>
        <dbReference type="EMBL" id="TNM56101.1"/>
    </source>
</evidence>
<dbReference type="InterPro" id="IPR029045">
    <property type="entry name" value="ClpP/crotonase-like_dom_sf"/>
</dbReference>
<gene>
    <name evidence="1" type="ORF">FHQ09_07780</name>
</gene>
<dbReference type="Gene3D" id="3.90.226.10">
    <property type="entry name" value="2-enoyl-CoA Hydratase, Chain A, domain 1"/>
    <property type="match status" value="1"/>
</dbReference>
<sequence length="251" mass="26728">MIRQDRTDDILTVTIDNPGQANALTEDMLGQLIDAFTEAGAHESLRAVLLTSAGGRGFSAGMDTAQFAHTSASRAYATISRLGEVCEAIKDCALPVAAAIDGYCIGGAAEIAAAADFRIGSQDSWYSMPEVRIGIPSVLESVNLHRLMGWTKATEFVLTGNCFSAADMLACGFLNDSVDGSVEERALELLRDTTRADRAVIAQQKRLLRTWKNTFEAQAIADSKKEFALAFAAKNETADPGSGDSDPEGKV</sequence>
<dbReference type="GO" id="GO:0016853">
    <property type="term" value="F:isomerase activity"/>
    <property type="evidence" value="ECO:0007669"/>
    <property type="project" value="UniProtKB-KW"/>
</dbReference>